<dbReference type="Proteomes" id="UP001220010">
    <property type="component" value="Unassembled WGS sequence"/>
</dbReference>
<accession>A0ABT5X9Z3</accession>
<proteinExistence type="predicted"/>
<name>A0ABT5X9Z3_9EURY</name>
<evidence type="ECO:0000313" key="2">
    <source>
        <dbReference type="Proteomes" id="UP001220010"/>
    </source>
</evidence>
<keyword evidence="2" id="KW-1185">Reference proteome</keyword>
<gene>
    <name evidence="1" type="ORF">P0O15_10170</name>
</gene>
<organism evidence="1 2">
    <name type="scientific">Candidatus Methanocrinis natronophilus</name>
    <dbReference type="NCBI Taxonomy" id="3033396"/>
    <lineage>
        <taxon>Archaea</taxon>
        <taxon>Methanobacteriati</taxon>
        <taxon>Methanobacteriota</taxon>
        <taxon>Stenosarchaea group</taxon>
        <taxon>Methanomicrobia</taxon>
        <taxon>Methanotrichales</taxon>
        <taxon>Methanotrichaceae</taxon>
        <taxon>Methanocrinis</taxon>
    </lineage>
</organism>
<reference evidence="1 2" key="1">
    <citation type="submission" date="2023-03" db="EMBL/GenBank/DDBJ databases">
        <title>WGS of Methanotrichaceae archaeon Mx.</title>
        <authorList>
            <person name="Sorokin D.Y."/>
            <person name="Merkel A.Y."/>
        </authorList>
    </citation>
    <scope>NUCLEOTIDE SEQUENCE [LARGE SCALE GENOMIC DNA]</scope>
    <source>
        <strain evidence="1 2">Mx</strain>
    </source>
</reference>
<dbReference type="RefSeq" id="WP_316967256.1">
    <property type="nucleotide sequence ID" value="NZ_JARFPK010000045.1"/>
</dbReference>
<comment type="caution">
    <text evidence="1">The sequence shown here is derived from an EMBL/GenBank/DDBJ whole genome shotgun (WGS) entry which is preliminary data.</text>
</comment>
<sequence length="222" mass="23053">MKNRRSTLLYLAVAITVFTSGQVAADWLGGGFGIADVHHTAEYLAKAGSGGEKTTLNTTDGGLATLPATPADKEVYPIGKVATESGALEPSDFSGRWSLSLTEETGRSMELVIYQRGELVFGKGVLEASEGPEASGSSEDRGIESMVDWLNRPPGAKSSASEAAASGTVSGRSMKLDLVTLDSVALYRFDLDLTGNGISGGYTAYGSDGSTWQGTVTGSRIV</sequence>
<dbReference type="EMBL" id="JARFPK010000045">
    <property type="protein sequence ID" value="MDF0591525.1"/>
    <property type="molecule type" value="Genomic_DNA"/>
</dbReference>
<evidence type="ECO:0000313" key="1">
    <source>
        <dbReference type="EMBL" id="MDF0591525.1"/>
    </source>
</evidence>
<protein>
    <submittedName>
        <fullName evidence="1">Uncharacterized protein</fullName>
    </submittedName>
</protein>